<protein>
    <submittedName>
        <fullName evidence="4">Sister chromatid cohesion protein dcc1-like protein</fullName>
    </submittedName>
</protein>
<keyword evidence="5" id="KW-1185">Reference proteome</keyword>
<dbReference type="GO" id="GO:0000785">
    <property type="term" value="C:chromatin"/>
    <property type="evidence" value="ECO:0007669"/>
    <property type="project" value="TreeGrafter"/>
</dbReference>
<gene>
    <name evidence="4" type="ORF">Ctob_013542</name>
</gene>
<dbReference type="Pfam" id="PF09724">
    <property type="entry name" value="Dcc1"/>
    <property type="match status" value="1"/>
</dbReference>
<keyword evidence="2" id="KW-0235">DNA replication</keyword>
<dbReference type="GO" id="GO:0031390">
    <property type="term" value="C:Ctf18 RFC-like complex"/>
    <property type="evidence" value="ECO:0007669"/>
    <property type="project" value="InterPro"/>
</dbReference>
<evidence type="ECO:0000256" key="3">
    <source>
        <dbReference type="SAM" id="MobiDB-lite"/>
    </source>
</evidence>
<feature type="compositionally biased region" description="Acidic residues" evidence="3">
    <location>
        <begin position="139"/>
        <end position="152"/>
    </location>
</feature>
<dbReference type="Proteomes" id="UP000037460">
    <property type="component" value="Unassembled WGS sequence"/>
</dbReference>
<evidence type="ECO:0000313" key="5">
    <source>
        <dbReference type="Proteomes" id="UP000037460"/>
    </source>
</evidence>
<accession>A0A0M0JZR3</accession>
<dbReference type="GO" id="GO:0000775">
    <property type="term" value="C:chromosome, centromeric region"/>
    <property type="evidence" value="ECO:0007669"/>
    <property type="project" value="TreeGrafter"/>
</dbReference>
<name>A0A0M0JZR3_9EUKA</name>
<sequence>MAHVKEVYTADTLADGTAIVFGESYTDANYRLFEFDEETLKEVLKDDASVRIKGGPNDEAVLCTADKTFTVRLAESSNLKMLGVSARTKRMRPDSEQTDEVWIAEASATAHFELVRSAPRTGTLATILAARPYMGGEAAAEEDAPGEGEEEAATPGQRSKRRLTLAELENAVQASAAELRVALRDSRALCVDGRWCGVDAQLELDVMEIALAQCVKHEWPLSAVPVAECVAGCLEQATQGIDEAVVRHCLRCHSTLARAAWDEWVAASSAEFLALEPRALCRFRARAMLAECDAWPRERFMEAWREGLPSGVELDETTLEGLAISLKPADSPAVDETTIQSLPVSSLPLTPKERFVALYGVKKVWTMHELAPYVRDIVEPGKKADTLVLQFSRRVVAMDLSETFVSRW</sequence>
<dbReference type="GO" id="GO:0006260">
    <property type="term" value="P:DNA replication"/>
    <property type="evidence" value="ECO:0007669"/>
    <property type="project" value="UniProtKB-KW"/>
</dbReference>
<comment type="caution">
    <text evidence="4">The sequence shown here is derived from an EMBL/GenBank/DDBJ whole genome shotgun (WGS) entry which is preliminary data.</text>
</comment>
<evidence type="ECO:0000256" key="2">
    <source>
        <dbReference type="ARBA" id="ARBA00022705"/>
    </source>
</evidence>
<organism evidence="4 5">
    <name type="scientific">Chrysochromulina tobinii</name>
    <dbReference type="NCBI Taxonomy" id="1460289"/>
    <lineage>
        <taxon>Eukaryota</taxon>
        <taxon>Haptista</taxon>
        <taxon>Haptophyta</taxon>
        <taxon>Prymnesiophyceae</taxon>
        <taxon>Prymnesiales</taxon>
        <taxon>Chrysochromulinaceae</taxon>
        <taxon>Chrysochromulina</taxon>
    </lineage>
</organism>
<dbReference type="OrthoDB" id="5199543at2759"/>
<evidence type="ECO:0000256" key="1">
    <source>
        <dbReference type="ARBA" id="ARBA00007017"/>
    </source>
</evidence>
<reference evidence="5" key="1">
    <citation type="journal article" date="2015" name="PLoS Genet.">
        <title>Genome Sequence and Transcriptome Analyses of Chrysochromulina tobin: Metabolic Tools for Enhanced Algal Fitness in the Prominent Order Prymnesiales (Haptophyceae).</title>
        <authorList>
            <person name="Hovde B.T."/>
            <person name="Deodato C.R."/>
            <person name="Hunsperger H.M."/>
            <person name="Ryken S.A."/>
            <person name="Yost W."/>
            <person name="Jha R.K."/>
            <person name="Patterson J."/>
            <person name="Monnat R.J. Jr."/>
            <person name="Barlow S.B."/>
            <person name="Starkenburg S.R."/>
            <person name="Cattolico R.A."/>
        </authorList>
    </citation>
    <scope>NUCLEOTIDE SEQUENCE</scope>
    <source>
        <strain evidence="5">CCMP291</strain>
    </source>
</reference>
<feature type="region of interest" description="Disordered" evidence="3">
    <location>
        <begin position="137"/>
        <end position="160"/>
    </location>
</feature>
<evidence type="ECO:0000313" key="4">
    <source>
        <dbReference type="EMBL" id="KOO31827.1"/>
    </source>
</evidence>
<comment type="similarity">
    <text evidence="1">Belongs to the DCC1 family.</text>
</comment>
<dbReference type="PANTHER" id="PTHR13395:SF6">
    <property type="entry name" value="SISTER CHROMATID COHESION PROTEIN DCC1"/>
    <property type="match status" value="1"/>
</dbReference>
<proteinExistence type="inferred from homology"/>
<dbReference type="AlphaFoldDB" id="A0A0M0JZR3"/>
<dbReference type="GO" id="GO:0034088">
    <property type="term" value="P:maintenance of mitotic sister chromatid cohesion"/>
    <property type="evidence" value="ECO:0007669"/>
    <property type="project" value="TreeGrafter"/>
</dbReference>
<dbReference type="PANTHER" id="PTHR13395">
    <property type="entry name" value="SISTER CHROMATID COHESION PROTEIN DCC1-RELATED"/>
    <property type="match status" value="1"/>
</dbReference>
<dbReference type="InterPro" id="IPR019128">
    <property type="entry name" value="Dcc1"/>
</dbReference>
<dbReference type="EMBL" id="JWZX01001923">
    <property type="protein sequence ID" value="KOO31827.1"/>
    <property type="molecule type" value="Genomic_DNA"/>
</dbReference>